<dbReference type="GeneID" id="98615112"/>
<evidence type="ECO:0000313" key="10">
    <source>
        <dbReference type="EMBL" id="MDO6423697.1"/>
    </source>
</evidence>
<evidence type="ECO:0000256" key="6">
    <source>
        <dbReference type="ARBA" id="ARBA00022929"/>
    </source>
</evidence>
<comment type="caution">
    <text evidence="10">The sequence shown here is derived from an EMBL/GenBank/DDBJ whole genome shotgun (WGS) entry which is preliminary data.</text>
</comment>
<evidence type="ECO:0000256" key="7">
    <source>
        <dbReference type="ARBA" id="ARBA00048576"/>
    </source>
</evidence>
<comment type="catalytic activity">
    <reaction evidence="7 9">
        <text>a fatty acyl-[ACP] + S-adenosyl-L-methionine = an N-acyl-L-homoserine lactone + S-methyl-5'-thioadenosine + holo-[ACP] + H(+)</text>
        <dbReference type="Rhea" id="RHEA:10096"/>
        <dbReference type="Rhea" id="RHEA-COMP:9685"/>
        <dbReference type="Rhea" id="RHEA-COMP:14125"/>
        <dbReference type="ChEBI" id="CHEBI:15378"/>
        <dbReference type="ChEBI" id="CHEBI:17509"/>
        <dbReference type="ChEBI" id="CHEBI:55474"/>
        <dbReference type="ChEBI" id="CHEBI:59789"/>
        <dbReference type="ChEBI" id="CHEBI:64479"/>
        <dbReference type="ChEBI" id="CHEBI:138651"/>
        <dbReference type="EC" id="2.3.1.184"/>
    </reaction>
</comment>
<evidence type="ECO:0000256" key="3">
    <source>
        <dbReference type="ARBA" id="ARBA00022654"/>
    </source>
</evidence>
<comment type="similarity">
    <text evidence="8 9">Belongs to the autoinducer synthase family.</text>
</comment>
<protein>
    <recommendedName>
        <fullName evidence="2 9">Acyl-homoserine-lactone synthase</fullName>
        <ecNumber evidence="1 9">2.3.1.184</ecNumber>
    </recommendedName>
    <alternativeName>
        <fullName evidence="9">Autoinducer synthesis protein</fullName>
    </alternativeName>
</protein>
<dbReference type="InterPro" id="IPR016181">
    <property type="entry name" value="Acyl_CoA_acyltransferase"/>
</dbReference>
<dbReference type="GO" id="GO:0061579">
    <property type="term" value="F:N-acyl homoserine lactone synthase activity"/>
    <property type="evidence" value="ECO:0007669"/>
    <property type="project" value="UniProtKB-UniRule"/>
</dbReference>
<keyword evidence="4 9" id="KW-0808">Transferase</keyword>
<dbReference type="PROSITE" id="PS51187">
    <property type="entry name" value="AUTOINDUCER_SYNTH_2"/>
    <property type="match status" value="1"/>
</dbReference>
<proteinExistence type="inferred from homology"/>
<evidence type="ECO:0000313" key="11">
    <source>
        <dbReference type="Proteomes" id="UP001169760"/>
    </source>
</evidence>
<evidence type="ECO:0000256" key="1">
    <source>
        <dbReference type="ARBA" id="ARBA00012340"/>
    </source>
</evidence>
<dbReference type="EC" id="2.3.1.184" evidence="1 9"/>
<sequence>MKQVVFAQENVNNQSIVNDIFRIRHETFIERLGWDITSTDGKERDRFDDLGPYHIAVKPQDGGVVGCWRALPTKGDYMLKSVFQELLQGEDVPEQEDVWEISRFAVRKGQGASSAYMSDITMDLFDTFIQFAKMKGIKKYVTVTTLACERILKRGGMAVRRMGEGKVMQVGVERTVALWIDIEASERMYQC</sequence>
<dbReference type="PRINTS" id="PR01549">
    <property type="entry name" value="AUTOINDCRSYN"/>
</dbReference>
<dbReference type="GO" id="GO:0009372">
    <property type="term" value="P:quorum sensing"/>
    <property type="evidence" value="ECO:0007669"/>
    <property type="project" value="UniProtKB-UniRule"/>
</dbReference>
<dbReference type="Gene3D" id="3.40.630.30">
    <property type="match status" value="1"/>
</dbReference>
<reference evidence="10" key="1">
    <citation type="submission" date="2023-07" db="EMBL/GenBank/DDBJ databases">
        <title>Genome content predicts the carbon catabolic preferences of heterotrophic bacteria.</title>
        <authorList>
            <person name="Gralka M."/>
        </authorList>
    </citation>
    <scope>NUCLEOTIDE SEQUENCE</scope>
    <source>
        <strain evidence="10">I3M17_2</strain>
    </source>
</reference>
<evidence type="ECO:0000256" key="9">
    <source>
        <dbReference type="RuleBase" id="RU361135"/>
    </source>
</evidence>
<dbReference type="SUPFAM" id="SSF55729">
    <property type="entry name" value="Acyl-CoA N-acyltransferases (Nat)"/>
    <property type="match status" value="1"/>
</dbReference>
<name>A0AAW7XA09_9GAMM</name>
<dbReference type="EMBL" id="JAUOPB010000010">
    <property type="protein sequence ID" value="MDO6423697.1"/>
    <property type="molecule type" value="Genomic_DNA"/>
</dbReference>
<dbReference type="PANTHER" id="PTHR39322">
    <property type="entry name" value="ACYL-HOMOSERINE-LACTONE SYNTHASE"/>
    <property type="match status" value="1"/>
</dbReference>
<dbReference type="Proteomes" id="UP001169760">
    <property type="component" value="Unassembled WGS sequence"/>
</dbReference>
<evidence type="ECO:0000256" key="5">
    <source>
        <dbReference type="ARBA" id="ARBA00022691"/>
    </source>
</evidence>
<keyword evidence="6 8" id="KW-0071">Autoinducer synthesis</keyword>
<keyword evidence="5 9" id="KW-0949">S-adenosyl-L-methionine</keyword>
<dbReference type="GO" id="GO:0007165">
    <property type="term" value="P:signal transduction"/>
    <property type="evidence" value="ECO:0007669"/>
    <property type="project" value="TreeGrafter"/>
</dbReference>
<accession>A0AAW7XA09</accession>
<evidence type="ECO:0000256" key="8">
    <source>
        <dbReference type="PROSITE-ProRule" id="PRU00533"/>
    </source>
</evidence>
<keyword evidence="3 8" id="KW-0673">Quorum sensing</keyword>
<evidence type="ECO:0000256" key="4">
    <source>
        <dbReference type="ARBA" id="ARBA00022679"/>
    </source>
</evidence>
<gene>
    <name evidence="10" type="ORF">Q4521_14540</name>
</gene>
<dbReference type="RefSeq" id="WP_011469968.1">
    <property type="nucleotide sequence ID" value="NZ_CP123764.1"/>
</dbReference>
<organism evidence="10 11">
    <name type="scientific">Saccharophagus degradans</name>
    <dbReference type="NCBI Taxonomy" id="86304"/>
    <lineage>
        <taxon>Bacteria</taxon>
        <taxon>Pseudomonadati</taxon>
        <taxon>Pseudomonadota</taxon>
        <taxon>Gammaproteobacteria</taxon>
        <taxon>Cellvibrionales</taxon>
        <taxon>Cellvibrionaceae</taxon>
        <taxon>Saccharophagus</taxon>
    </lineage>
</organism>
<dbReference type="AlphaFoldDB" id="A0AAW7XA09"/>
<dbReference type="Pfam" id="PF00765">
    <property type="entry name" value="Autoind_synth"/>
    <property type="match status" value="1"/>
</dbReference>
<dbReference type="PANTHER" id="PTHR39322:SF1">
    <property type="entry name" value="ISOVALERYL-HOMOSERINE LACTONE SYNTHASE"/>
    <property type="match status" value="1"/>
</dbReference>
<dbReference type="InterPro" id="IPR001690">
    <property type="entry name" value="Autoind_synthase"/>
</dbReference>
<evidence type="ECO:0000256" key="2">
    <source>
        <dbReference type="ARBA" id="ARBA00018768"/>
    </source>
</evidence>